<dbReference type="EMBL" id="JADBEL010000008">
    <property type="protein sequence ID" value="MBE1554767.1"/>
    <property type="molecule type" value="Genomic_DNA"/>
</dbReference>
<keyword evidence="2" id="KW-1185">Reference proteome</keyword>
<proteinExistence type="predicted"/>
<evidence type="ECO:0000313" key="1">
    <source>
        <dbReference type="EMBL" id="MBE1554767.1"/>
    </source>
</evidence>
<dbReference type="AlphaFoldDB" id="A0A927MKE4"/>
<evidence type="ECO:0000313" key="2">
    <source>
        <dbReference type="Proteomes" id="UP000658225"/>
    </source>
</evidence>
<reference evidence="1" key="1">
    <citation type="submission" date="2020-10" db="EMBL/GenBank/DDBJ databases">
        <title>Genomic Encyclopedia of Type Strains, Phase IV (KMG-IV): sequencing the most valuable type-strain genomes for metagenomic binning, comparative biology and taxonomic classification.</title>
        <authorList>
            <person name="Goeker M."/>
        </authorList>
    </citation>
    <scope>NUCLEOTIDE SEQUENCE</scope>
    <source>
        <strain evidence="1">DSM 13886</strain>
    </source>
</reference>
<sequence>MIPANVEITLDRQVIKEYIHKKLNEEIRETLWFVDVDKLCQLTCMSKRYLEEEILSDVRMKAIERRKERKRWYPAKQAQEIIDEITYNW</sequence>
<organism evidence="1 2">
    <name type="scientific">Sporosarcina limicola</name>
    <dbReference type="NCBI Taxonomy" id="34101"/>
    <lineage>
        <taxon>Bacteria</taxon>
        <taxon>Bacillati</taxon>
        <taxon>Bacillota</taxon>
        <taxon>Bacilli</taxon>
        <taxon>Bacillales</taxon>
        <taxon>Caryophanaceae</taxon>
        <taxon>Sporosarcina</taxon>
    </lineage>
</organism>
<dbReference type="RefSeq" id="WP_192598524.1">
    <property type="nucleotide sequence ID" value="NZ_JADBEL010000008.1"/>
</dbReference>
<accession>A0A927MKE4</accession>
<protein>
    <submittedName>
        <fullName evidence="1">Uncharacterized protein</fullName>
    </submittedName>
</protein>
<name>A0A927MKE4_9BACL</name>
<gene>
    <name evidence="1" type="ORF">H4683_001845</name>
</gene>
<comment type="caution">
    <text evidence="1">The sequence shown here is derived from an EMBL/GenBank/DDBJ whole genome shotgun (WGS) entry which is preliminary data.</text>
</comment>
<dbReference type="Proteomes" id="UP000658225">
    <property type="component" value="Unassembled WGS sequence"/>
</dbReference>